<gene>
    <name evidence="1" type="ORF">EAI_16671</name>
</gene>
<keyword evidence="2" id="KW-1185">Reference proteome</keyword>
<evidence type="ECO:0000313" key="1">
    <source>
        <dbReference type="EMBL" id="EFN85827.1"/>
    </source>
</evidence>
<reference evidence="1 2" key="1">
    <citation type="journal article" date="2010" name="Science">
        <title>Genomic comparison of the ants Camponotus floridanus and Harpegnathos saltator.</title>
        <authorList>
            <person name="Bonasio R."/>
            <person name="Zhang G."/>
            <person name="Ye C."/>
            <person name="Mutti N.S."/>
            <person name="Fang X."/>
            <person name="Qin N."/>
            <person name="Donahue G."/>
            <person name="Yang P."/>
            <person name="Li Q."/>
            <person name="Li C."/>
            <person name="Zhang P."/>
            <person name="Huang Z."/>
            <person name="Berger S.L."/>
            <person name="Reinberg D."/>
            <person name="Wang J."/>
            <person name="Liebig J."/>
        </authorList>
    </citation>
    <scope>NUCLEOTIDE SEQUENCE [LARGE SCALE GENOMIC DNA]</scope>
    <source>
        <strain evidence="1 2">R22 G/1</strain>
    </source>
</reference>
<dbReference type="GO" id="GO:1904158">
    <property type="term" value="P:axonemal central apparatus assembly"/>
    <property type="evidence" value="ECO:0007669"/>
    <property type="project" value="TreeGrafter"/>
</dbReference>
<organism evidence="2">
    <name type="scientific">Harpegnathos saltator</name>
    <name type="common">Jerdon's jumping ant</name>
    <dbReference type="NCBI Taxonomy" id="610380"/>
    <lineage>
        <taxon>Eukaryota</taxon>
        <taxon>Metazoa</taxon>
        <taxon>Ecdysozoa</taxon>
        <taxon>Arthropoda</taxon>
        <taxon>Hexapoda</taxon>
        <taxon>Insecta</taxon>
        <taxon>Pterygota</taxon>
        <taxon>Neoptera</taxon>
        <taxon>Endopterygota</taxon>
        <taxon>Hymenoptera</taxon>
        <taxon>Apocrita</taxon>
        <taxon>Aculeata</taxon>
        <taxon>Formicoidea</taxon>
        <taxon>Formicidae</taxon>
        <taxon>Ponerinae</taxon>
        <taxon>Ponerini</taxon>
        <taxon>Harpegnathos</taxon>
    </lineage>
</organism>
<accession>E2BEQ2</accession>
<dbReference type="OrthoDB" id="442692at2759"/>
<dbReference type="InParanoid" id="E2BEQ2"/>
<dbReference type="Proteomes" id="UP000008237">
    <property type="component" value="Unassembled WGS sequence"/>
</dbReference>
<dbReference type="AlphaFoldDB" id="E2BEQ2"/>
<name>E2BEQ2_HARSA</name>
<dbReference type="InterPro" id="IPR033305">
    <property type="entry name" value="Hydin-like"/>
</dbReference>
<protein>
    <submittedName>
        <fullName evidence="1">Hydrocephalus-inducing protein-like protein</fullName>
    </submittedName>
</protein>
<dbReference type="PANTHER" id="PTHR23053">
    <property type="entry name" value="DLEC1 DELETED IN LUNG AND ESOPHAGEAL CANCER 1"/>
    <property type="match status" value="1"/>
</dbReference>
<dbReference type="EMBL" id="GL447845">
    <property type="protein sequence ID" value="EFN85827.1"/>
    <property type="molecule type" value="Genomic_DNA"/>
</dbReference>
<dbReference type="OMA" id="CTQERIN"/>
<evidence type="ECO:0000313" key="2">
    <source>
        <dbReference type="Proteomes" id="UP000008237"/>
    </source>
</evidence>
<dbReference type="GO" id="GO:0005930">
    <property type="term" value="C:axoneme"/>
    <property type="evidence" value="ECO:0007669"/>
    <property type="project" value="TreeGrafter"/>
</dbReference>
<sequence>MDEDREICLAARHPTIHNSVEIFAAVTGRSPKDLEEHGMAPSEYMKQMLMSAQERLDYLAKPGRGVSMRALRGAAESRHFKVTPCIVLFQRFAPGDVYTTTLTIRNVSKVRKRVVRNVVAPGLIHAYNVSFSPAESRDYEYRVEFVVDGDGDRDDDDDDVLAVPVIAIGPRSVLDIPDQIEIPTTAVKISSSRTIVVRNVGDAPATFNFYSDQYVVPDLSTS</sequence>
<proteinExistence type="predicted"/>
<dbReference type="GO" id="GO:0003341">
    <property type="term" value="P:cilium movement"/>
    <property type="evidence" value="ECO:0007669"/>
    <property type="project" value="TreeGrafter"/>
</dbReference>
<dbReference type="STRING" id="610380.E2BEQ2"/>
<dbReference type="PANTHER" id="PTHR23053:SF0">
    <property type="entry name" value="HYDROCEPHALUS-INDUCING PROTEIN HOMOLOG"/>
    <property type="match status" value="1"/>
</dbReference>